<reference evidence="2" key="1">
    <citation type="journal article" date="2019" name="Int. J. Syst. Evol. Microbiol.">
        <title>The Global Catalogue of Microorganisms (GCM) 10K type strain sequencing project: providing services to taxonomists for standard genome sequencing and annotation.</title>
        <authorList>
            <consortium name="The Broad Institute Genomics Platform"/>
            <consortium name="The Broad Institute Genome Sequencing Center for Infectious Disease"/>
            <person name="Wu L."/>
            <person name="Ma J."/>
        </authorList>
    </citation>
    <scope>NUCLEOTIDE SEQUENCE [LARGE SCALE GENOMIC DNA]</scope>
    <source>
        <strain evidence="2">JCM 31404</strain>
    </source>
</reference>
<organism evidence="1 2">
    <name type="scientific">Deinococcus seoulensis</name>
    <dbReference type="NCBI Taxonomy" id="1837379"/>
    <lineage>
        <taxon>Bacteria</taxon>
        <taxon>Thermotogati</taxon>
        <taxon>Deinococcota</taxon>
        <taxon>Deinococci</taxon>
        <taxon>Deinococcales</taxon>
        <taxon>Deinococcaceae</taxon>
        <taxon>Deinococcus</taxon>
    </lineage>
</organism>
<protein>
    <submittedName>
        <fullName evidence="1">Uncharacterized protein</fullName>
    </submittedName>
</protein>
<name>A0ABQ2RT37_9DEIO</name>
<proteinExistence type="predicted"/>
<sequence length="180" mass="20072">MNYTIQQLATRTRQVNARNDWGTDFTLAQVPQFIALIHSEITEAHLERDRDARARELGDVIVRCMDLCELINPGALQHALTRPRLTSVRPALPARLVVRATRTHQDARLHALASAALETYRKAPDASVQDDLIRDLARLLEETTHVMSCELPYPGVPTGVVRGILDANAGRGKRHGGRRC</sequence>
<dbReference type="Proteomes" id="UP000634308">
    <property type="component" value="Unassembled WGS sequence"/>
</dbReference>
<keyword evidence="2" id="KW-1185">Reference proteome</keyword>
<dbReference type="EMBL" id="BMQM01000017">
    <property type="protein sequence ID" value="GGR62739.1"/>
    <property type="molecule type" value="Genomic_DNA"/>
</dbReference>
<evidence type="ECO:0000313" key="2">
    <source>
        <dbReference type="Proteomes" id="UP000634308"/>
    </source>
</evidence>
<gene>
    <name evidence="1" type="ORF">GCM10008959_25980</name>
</gene>
<accession>A0ABQ2RT37</accession>
<evidence type="ECO:0000313" key="1">
    <source>
        <dbReference type="EMBL" id="GGR62739.1"/>
    </source>
</evidence>
<dbReference type="RefSeq" id="WP_189065421.1">
    <property type="nucleotide sequence ID" value="NZ_BMQM01000017.1"/>
</dbReference>
<comment type="caution">
    <text evidence="1">The sequence shown here is derived from an EMBL/GenBank/DDBJ whole genome shotgun (WGS) entry which is preliminary data.</text>
</comment>